<keyword evidence="2" id="KW-0813">Transport</keyword>
<dbReference type="PANTHER" id="PTHR10884">
    <property type="entry name" value="NADH DEHYDROGENASE UBIQUINONE IRON-SULFUR PROTEIN 3"/>
    <property type="match status" value="1"/>
</dbReference>
<sequence length="227" mass="24948">MKPKGKENQLSLPAETSAAPVVDAMRDAMVAAIRSTLGAAVVDSLVKPGDDIWVRVSTESWRNSIQKLKDVHGFDYFCFLSAIDWLPSPFGRGEDDPSEPAPERDSTIRPGYTGGDTRMQLLARIVNSDTHLGINVKADVPNDSYTIESISSVFAGANWHEREAHEMFGIGFTGHPDLRNMYLPTDFEGFPMRKDFPLLARMVKPWPGIVDVEPLPGGDATEEESAS</sequence>
<dbReference type="EMBL" id="CAEZWB010000138">
    <property type="protein sequence ID" value="CAB4653777.1"/>
    <property type="molecule type" value="Genomic_DNA"/>
</dbReference>
<evidence type="ECO:0000256" key="3">
    <source>
        <dbReference type="SAM" id="MobiDB-lite"/>
    </source>
</evidence>
<evidence type="ECO:0000313" key="5">
    <source>
        <dbReference type="EMBL" id="CAB4653777.1"/>
    </source>
</evidence>
<dbReference type="AlphaFoldDB" id="A0A6J6KVB2"/>
<dbReference type="InterPro" id="IPR001268">
    <property type="entry name" value="NADH_UbQ_OxRdtase_30kDa_su"/>
</dbReference>
<feature type="domain" description="NADH:ubiquinone oxidoreductase 30kDa subunit" evidence="4">
    <location>
        <begin position="54"/>
        <end position="199"/>
    </location>
</feature>
<protein>
    <submittedName>
        <fullName evidence="5">Unannotated protein</fullName>
    </submittedName>
</protein>
<dbReference type="PROSITE" id="PS00542">
    <property type="entry name" value="COMPLEX1_30K"/>
    <property type="match status" value="1"/>
</dbReference>
<dbReference type="GO" id="GO:0008137">
    <property type="term" value="F:NADH dehydrogenase (ubiquinone) activity"/>
    <property type="evidence" value="ECO:0007669"/>
    <property type="project" value="InterPro"/>
</dbReference>
<evidence type="ECO:0000256" key="1">
    <source>
        <dbReference type="ARBA" id="ARBA00007569"/>
    </source>
</evidence>
<gene>
    <name evidence="5" type="ORF">UFOPK2166_00976</name>
</gene>
<comment type="similarity">
    <text evidence="1">Belongs to the complex I 30 kDa subunit family.</text>
</comment>
<dbReference type="PANTHER" id="PTHR10884:SF14">
    <property type="entry name" value="NADH DEHYDROGENASE [UBIQUINONE] IRON-SULFUR PROTEIN 3, MITOCHONDRIAL"/>
    <property type="match status" value="1"/>
</dbReference>
<dbReference type="InterPro" id="IPR037232">
    <property type="entry name" value="NADH_quin_OxRdtase_su_C/D-like"/>
</dbReference>
<proteinExistence type="inferred from homology"/>
<dbReference type="Gene3D" id="3.30.460.80">
    <property type="entry name" value="NADH:ubiquinone oxidoreductase, 30kDa subunit"/>
    <property type="match status" value="1"/>
</dbReference>
<dbReference type="SUPFAM" id="SSF143243">
    <property type="entry name" value="Nqo5-like"/>
    <property type="match status" value="1"/>
</dbReference>
<evidence type="ECO:0000259" key="4">
    <source>
        <dbReference type="Pfam" id="PF00329"/>
    </source>
</evidence>
<dbReference type="InterPro" id="IPR020396">
    <property type="entry name" value="NADH_UbQ_OxRdtase_CS"/>
</dbReference>
<dbReference type="GO" id="GO:0016651">
    <property type="term" value="F:oxidoreductase activity, acting on NAD(P)H"/>
    <property type="evidence" value="ECO:0007669"/>
    <property type="project" value="InterPro"/>
</dbReference>
<organism evidence="5">
    <name type="scientific">freshwater metagenome</name>
    <dbReference type="NCBI Taxonomy" id="449393"/>
    <lineage>
        <taxon>unclassified sequences</taxon>
        <taxon>metagenomes</taxon>
        <taxon>ecological metagenomes</taxon>
    </lineage>
</organism>
<reference evidence="5" key="1">
    <citation type="submission" date="2020-05" db="EMBL/GenBank/DDBJ databases">
        <authorList>
            <person name="Chiriac C."/>
            <person name="Salcher M."/>
            <person name="Ghai R."/>
            <person name="Kavagutti S V."/>
        </authorList>
    </citation>
    <scope>NUCLEOTIDE SEQUENCE</scope>
</reference>
<feature type="region of interest" description="Disordered" evidence="3">
    <location>
        <begin position="90"/>
        <end position="113"/>
    </location>
</feature>
<dbReference type="Pfam" id="PF00329">
    <property type="entry name" value="Complex1_30kDa"/>
    <property type="match status" value="1"/>
</dbReference>
<accession>A0A6J6KVB2</accession>
<evidence type="ECO:0000256" key="2">
    <source>
        <dbReference type="ARBA" id="ARBA00022448"/>
    </source>
</evidence>
<name>A0A6J6KVB2_9ZZZZ</name>